<evidence type="ECO:0000256" key="1">
    <source>
        <dbReference type="SAM" id="MobiDB-lite"/>
    </source>
</evidence>
<feature type="region of interest" description="Disordered" evidence="1">
    <location>
        <begin position="1014"/>
        <end position="1042"/>
    </location>
</feature>
<accession>A0A182PZW8</accession>
<feature type="compositionally biased region" description="Polar residues" evidence="1">
    <location>
        <begin position="813"/>
        <end position="823"/>
    </location>
</feature>
<feature type="region of interest" description="Disordered" evidence="1">
    <location>
        <begin position="596"/>
        <end position="633"/>
    </location>
</feature>
<protein>
    <recommendedName>
        <fullName evidence="4">DUF4806 domain-containing protein</fullName>
    </recommendedName>
</protein>
<keyword evidence="3" id="KW-1185">Reference proteome</keyword>
<evidence type="ECO:0000313" key="3">
    <source>
        <dbReference type="Proteomes" id="UP000075886"/>
    </source>
</evidence>
<feature type="compositionally biased region" description="Polar residues" evidence="1">
    <location>
        <begin position="1014"/>
        <end position="1028"/>
    </location>
</feature>
<sequence>MGESTYLCWPNHRNLKTINALLNDEHSIPSDDWEKHKCNIICKHIPSLKAAEKIVEMMQGDRKVSDKETPATYDPNREHDISELLDEPAHEFLSDLDTDDGVNRVSIMKALQQLIRLIMEMKNLMESNQEEMRSKLNAGFHEIRTSVLASIRQEMSTESNEDEEILIPNSVEQTVPDGTVSPSEYHKQFTVELLTCKEQLEDFEQRLADEKYRNEVHEWIDDNVADDASPEFRMHELLDLLFDKKFFATFSWLGGGKDKRPMCCNKNTIKLFEYTATTGTHRPTKTMSYVMVETTDATGTAELVAAPVSWIQWEAGGLTYLCWPNQRNVKTLQNLLNDECSVPRNDWEKHKCSIICKNIPTLEAAETIVEAMQEHSRAVPIAPSVNDDIVEEQFSEQQSLPDSERMDTEDPLVEEKPIHQLINLVVELKSLIENGQQETWKRLNESIYQMQKGVLSVIEKRLSAHFSKPPADDQMHVKLMTCMEEFQEFENRLKDGEFKKQVREWVDYNVGHEKNPDFRMHLLLDLLFDKHFFATFSWAGHGKDKHPMYTNKNTLKLFEYAGTTNELRVNQSHVELFFKKKLSNATKRLFNLGVRKSVPHRNHGKKRTRKLASEEGTNQSESEDQMIVNAKSLKTESSSSKVVREMSSVKEESSPEFLLSTDSVENVIVEIDPVTSIQALDDFEKQLNEDDFRENIHIWIDNTVGDVSDKNHRMTEILNRMLYVMVETTGETGAAELLAAPVSWIHWETDGTTYLCWPNQRNVKTLHALLTDERTVPEVDWEKHKCNIICKNIPSLVAAEKIVETMQDERNARTYSSTDNPLSVSDVKEEHSSDVSFDQDEDPLAEGKPIQQLIHLIVELKSLIETYQQEIRMRLNEGFHKMQRTVFSTYRKQTASEPGVHDAAMPEATAQTTLPCEDGYRFNVKLLTSAEELEDFENRLNDDEYKREVHEWIDYSVGHETNPDIRTHQLLDLLFDKKFFATFSWRGGGKDKRPLCTNKNTLKLFEYAGSIDNQSESEGQQLTENTKSPEAGPSSSVKSSMMRTSSSEPLLNAISSDSTVVQVNPIINMQAMVIFEQRLSVDAFRENIHDWIDNTVGHLKDTNHRMSEVLDRLVDKNFLRNFCWTAKGNGKQTLMAYKNVVQLFEYASRTILNQTIIFNHVDVANFFIRKLDQP</sequence>
<reference evidence="3" key="1">
    <citation type="submission" date="2014-01" db="EMBL/GenBank/DDBJ databases">
        <title>The Genome Sequence of Anopheles farauti FAR1 (V2).</title>
        <authorList>
            <consortium name="The Broad Institute Genomics Platform"/>
            <person name="Neafsey D.E."/>
            <person name="Besansky N."/>
            <person name="Howell P."/>
            <person name="Walton C."/>
            <person name="Young S.K."/>
            <person name="Zeng Q."/>
            <person name="Gargeya S."/>
            <person name="Fitzgerald M."/>
            <person name="Haas B."/>
            <person name="Abouelleil A."/>
            <person name="Allen A.W."/>
            <person name="Alvarado L."/>
            <person name="Arachchi H.M."/>
            <person name="Berlin A.M."/>
            <person name="Chapman S.B."/>
            <person name="Gainer-Dewar J."/>
            <person name="Goldberg J."/>
            <person name="Griggs A."/>
            <person name="Gujja S."/>
            <person name="Hansen M."/>
            <person name="Howarth C."/>
            <person name="Imamovic A."/>
            <person name="Ireland A."/>
            <person name="Larimer J."/>
            <person name="McCowan C."/>
            <person name="Murphy C."/>
            <person name="Pearson M."/>
            <person name="Poon T.W."/>
            <person name="Priest M."/>
            <person name="Roberts A."/>
            <person name="Saif S."/>
            <person name="Shea T."/>
            <person name="Sisk P."/>
            <person name="Sykes S."/>
            <person name="Wortman J."/>
            <person name="Nusbaum C."/>
            <person name="Birren B."/>
        </authorList>
    </citation>
    <scope>NUCLEOTIDE SEQUENCE [LARGE SCALE GENOMIC DNA]</scope>
    <source>
        <strain evidence="3">FAR1</strain>
    </source>
</reference>
<dbReference type="VEuPathDB" id="VectorBase:AFAF000297"/>
<evidence type="ECO:0000313" key="2">
    <source>
        <dbReference type="EnsemblMetazoa" id="AFAF000297-PA"/>
    </source>
</evidence>
<reference evidence="2" key="2">
    <citation type="submission" date="2020-05" db="UniProtKB">
        <authorList>
            <consortium name="EnsemblMetazoa"/>
        </authorList>
    </citation>
    <scope>IDENTIFICATION</scope>
    <source>
        <strain evidence="2">FAR1</strain>
    </source>
</reference>
<dbReference type="Proteomes" id="UP000075886">
    <property type="component" value="Unassembled WGS sequence"/>
</dbReference>
<proteinExistence type="predicted"/>
<evidence type="ECO:0008006" key="4">
    <source>
        <dbReference type="Google" id="ProtNLM"/>
    </source>
</evidence>
<feature type="compositionally biased region" description="Basic residues" evidence="1">
    <location>
        <begin position="597"/>
        <end position="610"/>
    </location>
</feature>
<organism evidence="2 3">
    <name type="scientific">Anopheles farauti</name>
    <dbReference type="NCBI Taxonomy" id="69004"/>
    <lineage>
        <taxon>Eukaryota</taxon>
        <taxon>Metazoa</taxon>
        <taxon>Ecdysozoa</taxon>
        <taxon>Arthropoda</taxon>
        <taxon>Hexapoda</taxon>
        <taxon>Insecta</taxon>
        <taxon>Pterygota</taxon>
        <taxon>Neoptera</taxon>
        <taxon>Endopterygota</taxon>
        <taxon>Diptera</taxon>
        <taxon>Nematocera</taxon>
        <taxon>Culicoidea</taxon>
        <taxon>Culicidae</taxon>
        <taxon>Anophelinae</taxon>
        <taxon>Anopheles</taxon>
    </lineage>
</organism>
<dbReference type="AlphaFoldDB" id="A0A182PZW8"/>
<dbReference type="EnsemblMetazoa" id="AFAF000297-RA">
    <property type="protein sequence ID" value="AFAF000297-PA"/>
    <property type="gene ID" value="AFAF000297"/>
</dbReference>
<dbReference type="EMBL" id="AXCN02001096">
    <property type="status" value="NOT_ANNOTATED_CDS"/>
    <property type="molecule type" value="Genomic_DNA"/>
</dbReference>
<feature type="region of interest" description="Disordered" evidence="1">
    <location>
        <begin position="810"/>
        <end position="844"/>
    </location>
</feature>
<dbReference type="STRING" id="69004.A0A182PZW8"/>
<name>A0A182PZW8_9DIPT</name>